<dbReference type="EMBL" id="CAJNOQ010016653">
    <property type="protein sequence ID" value="CAF1385018.1"/>
    <property type="molecule type" value="Genomic_DNA"/>
</dbReference>
<keyword evidence="3" id="KW-1185">Reference proteome</keyword>
<reference evidence="1" key="1">
    <citation type="submission" date="2021-02" db="EMBL/GenBank/DDBJ databases">
        <authorList>
            <person name="Nowell W R."/>
        </authorList>
    </citation>
    <scope>NUCLEOTIDE SEQUENCE</scope>
</reference>
<proteinExistence type="predicted"/>
<name>A0A815JVG7_9BILA</name>
<dbReference type="EMBL" id="CAJOBC010082058">
    <property type="protein sequence ID" value="CAF4280277.1"/>
    <property type="molecule type" value="Genomic_DNA"/>
</dbReference>
<evidence type="ECO:0000313" key="3">
    <source>
        <dbReference type="Proteomes" id="UP000663829"/>
    </source>
</evidence>
<organism evidence="1 3">
    <name type="scientific">Didymodactylos carnosus</name>
    <dbReference type="NCBI Taxonomy" id="1234261"/>
    <lineage>
        <taxon>Eukaryota</taxon>
        <taxon>Metazoa</taxon>
        <taxon>Spiralia</taxon>
        <taxon>Gnathifera</taxon>
        <taxon>Rotifera</taxon>
        <taxon>Eurotatoria</taxon>
        <taxon>Bdelloidea</taxon>
        <taxon>Philodinida</taxon>
        <taxon>Philodinidae</taxon>
        <taxon>Didymodactylos</taxon>
    </lineage>
</organism>
<comment type="caution">
    <text evidence="1">The sequence shown here is derived from an EMBL/GenBank/DDBJ whole genome shotgun (WGS) entry which is preliminary data.</text>
</comment>
<evidence type="ECO:0000313" key="1">
    <source>
        <dbReference type="EMBL" id="CAF1385018.1"/>
    </source>
</evidence>
<dbReference type="Proteomes" id="UP000681722">
    <property type="component" value="Unassembled WGS sequence"/>
</dbReference>
<protein>
    <submittedName>
        <fullName evidence="1">Uncharacterized protein</fullName>
    </submittedName>
</protein>
<gene>
    <name evidence="1" type="ORF">GPM918_LOCUS32519</name>
    <name evidence="2" type="ORF">SRO942_LOCUS33192</name>
</gene>
<dbReference type="AlphaFoldDB" id="A0A815JVG7"/>
<feature type="non-terminal residue" evidence="1">
    <location>
        <position position="172"/>
    </location>
</feature>
<evidence type="ECO:0000313" key="2">
    <source>
        <dbReference type="EMBL" id="CAF4280277.1"/>
    </source>
</evidence>
<dbReference type="Proteomes" id="UP000663829">
    <property type="component" value="Unassembled WGS sequence"/>
</dbReference>
<accession>A0A815JVG7</accession>
<sequence length="172" mass="20569">KRQVNGRISKDVHNLFYQSEKFNMKNYEDDAHDNTTLKNDENDDCFNGSPALYQERETIKEIKYLTTNGTRIYVNDHEYNVICDRYGNILLFYKYNNEYFAFIQRYQISKKRLSQFVLIPQQMTNKSDELYPLLTLTKTLIISIKNILYKCIPVPFEDVLYISEIRVDHEHA</sequence>